<keyword evidence="4" id="KW-1185">Reference proteome</keyword>
<reference evidence="3 4" key="1">
    <citation type="submission" date="2023-03" db="EMBL/GenBank/DDBJ databases">
        <title>Bacillus Genome Sequencing.</title>
        <authorList>
            <person name="Dunlap C."/>
        </authorList>
    </citation>
    <scope>NUCLEOTIDE SEQUENCE [LARGE SCALE GENOMIC DNA]</scope>
    <source>
        <strain evidence="3 4">B-14544</strain>
    </source>
</reference>
<dbReference type="PANTHER" id="PTHR44757:SF2">
    <property type="entry name" value="BIOFILM ARCHITECTURE MAINTENANCE PROTEIN MBAA"/>
    <property type="match status" value="1"/>
</dbReference>
<feature type="transmembrane region" description="Helical" evidence="1">
    <location>
        <begin position="62"/>
        <end position="81"/>
    </location>
</feature>
<feature type="transmembrane region" description="Helical" evidence="1">
    <location>
        <begin position="31"/>
        <end position="50"/>
    </location>
</feature>
<dbReference type="Pfam" id="PF00990">
    <property type="entry name" value="GGDEF"/>
    <property type="match status" value="1"/>
</dbReference>
<accession>A0ABU6N8V2</accession>
<dbReference type="Gene3D" id="3.30.70.270">
    <property type="match status" value="1"/>
</dbReference>
<evidence type="ECO:0000313" key="3">
    <source>
        <dbReference type="EMBL" id="MED3562478.1"/>
    </source>
</evidence>
<evidence type="ECO:0000256" key="1">
    <source>
        <dbReference type="SAM" id="Phobius"/>
    </source>
</evidence>
<keyword evidence="3" id="KW-0548">Nucleotidyltransferase</keyword>
<dbReference type="NCBIfam" id="TIGR00254">
    <property type="entry name" value="GGDEF"/>
    <property type="match status" value="1"/>
</dbReference>
<dbReference type="InterPro" id="IPR052155">
    <property type="entry name" value="Biofilm_reg_signaling"/>
</dbReference>
<feature type="transmembrane region" description="Helical" evidence="1">
    <location>
        <begin position="179"/>
        <end position="198"/>
    </location>
</feature>
<name>A0ABU6N8V2_9BACI</name>
<feature type="domain" description="GGDEF" evidence="2">
    <location>
        <begin position="367"/>
        <end position="500"/>
    </location>
</feature>
<proteinExistence type="predicted"/>
<dbReference type="InterPro" id="IPR000160">
    <property type="entry name" value="GGDEF_dom"/>
</dbReference>
<dbReference type="SMART" id="SM00267">
    <property type="entry name" value="GGDEF"/>
    <property type="match status" value="1"/>
</dbReference>
<comment type="caution">
    <text evidence="3">The sequence shown here is derived from an EMBL/GenBank/DDBJ whole genome shotgun (WGS) entry which is preliminary data.</text>
</comment>
<feature type="transmembrane region" description="Helical" evidence="1">
    <location>
        <begin position="126"/>
        <end position="142"/>
    </location>
</feature>
<keyword evidence="1" id="KW-0472">Membrane</keyword>
<evidence type="ECO:0000259" key="2">
    <source>
        <dbReference type="PROSITE" id="PS50887"/>
    </source>
</evidence>
<dbReference type="PANTHER" id="PTHR44757">
    <property type="entry name" value="DIGUANYLATE CYCLASE DGCP"/>
    <property type="match status" value="1"/>
</dbReference>
<dbReference type="RefSeq" id="WP_327967410.1">
    <property type="nucleotide sequence ID" value="NZ_JARMQG010000088.1"/>
</dbReference>
<dbReference type="PROSITE" id="PS50887">
    <property type="entry name" value="GGDEF"/>
    <property type="match status" value="1"/>
</dbReference>
<dbReference type="SUPFAM" id="SSF55073">
    <property type="entry name" value="Nucleotide cyclase"/>
    <property type="match status" value="1"/>
</dbReference>
<dbReference type="InterPro" id="IPR029787">
    <property type="entry name" value="Nucleotide_cyclase"/>
</dbReference>
<keyword evidence="1" id="KW-0812">Transmembrane</keyword>
<feature type="transmembrane region" description="Helical" evidence="1">
    <location>
        <begin position="101"/>
        <end position="120"/>
    </location>
</feature>
<protein>
    <submittedName>
        <fullName evidence="3">Diguanylate cyclase</fullName>
        <ecNumber evidence="3">2.7.7.65</ecNumber>
    </submittedName>
</protein>
<sequence>MNLLKQTQMGPDAFREFFHFNNDVLFERLKLVSYMLIFTYPAFFIVDFFLLNRLPHPVYKTILASIHIICPVISLIFIMVYRSFRNRNANKPLSRNRPKGFFVNLYVTFYLFIGAVSSLNSQLLTGNIYAYIIILFGVVVIFPIKPKILLINLIGIHLVFVIGLFLIEQNRVSWIIKLINSTGAAVISFSIALAFYSFRKNDFFNKRKLSRNEESFRRLFNLSPNPLILIKPHTNEILLMNQQAVEYFQLHDKSTDGSFLFRNPIEKDDILARLKEQKSIKNIVMEHPITHTLRKWSMLHFELVDYLDETCMLIGTTDITDIKKTEEELKRHASYDILTGVRNRRSGIELLRKHVSGDESGSGHESEEFILSFIDINDLKKVNDGLGHALGDDLIRTCCEVFNRHIDQHDVLFRLGGDEFIILFFKKKLEDAERIWDDIQRNFEAINSLKQKPFPISASHGFYHYKPGITITVEEILESADQEMYKEKSLYKQQQNKKQEASFIS</sequence>
<gene>
    <name evidence="3" type="ORF">P4447_08415</name>
</gene>
<dbReference type="EMBL" id="JARMQG010000088">
    <property type="protein sequence ID" value="MED3562478.1"/>
    <property type="molecule type" value="Genomic_DNA"/>
</dbReference>
<evidence type="ECO:0000313" key="4">
    <source>
        <dbReference type="Proteomes" id="UP001330749"/>
    </source>
</evidence>
<dbReference type="GO" id="GO:0052621">
    <property type="term" value="F:diguanylate cyclase activity"/>
    <property type="evidence" value="ECO:0007669"/>
    <property type="project" value="UniProtKB-EC"/>
</dbReference>
<dbReference type="InterPro" id="IPR043128">
    <property type="entry name" value="Rev_trsase/Diguanyl_cyclase"/>
</dbReference>
<organism evidence="3 4">
    <name type="scientific">Bacillus xiapuensis</name>
    <dbReference type="NCBI Taxonomy" id="2014075"/>
    <lineage>
        <taxon>Bacteria</taxon>
        <taxon>Bacillati</taxon>
        <taxon>Bacillota</taxon>
        <taxon>Bacilli</taxon>
        <taxon>Bacillales</taxon>
        <taxon>Bacillaceae</taxon>
        <taxon>Bacillus</taxon>
    </lineage>
</organism>
<dbReference type="Proteomes" id="UP001330749">
    <property type="component" value="Unassembled WGS sequence"/>
</dbReference>
<keyword evidence="3" id="KW-0808">Transferase</keyword>
<keyword evidence="1" id="KW-1133">Transmembrane helix</keyword>
<feature type="transmembrane region" description="Helical" evidence="1">
    <location>
        <begin position="149"/>
        <end position="167"/>
    </location>
</feature>
<dbReference type="EC" id="2.7.7.65" evidence="3"/>
<dbReference type="CDD" id="cd01949">
    <property type="entry name" value="GGDEF"/>
    <property type="match status" value="1"/>
</dbReference>